<organism evidence="2 3">
    <name type="scientific">Pseudobacter ginsenosidimutans</name>
    <dbReference type="NCBI Taxonomy" id="661488"/>
    <lineage>
        <taxon>Bacteria</taxon>
        <taxon>Pseudomonadati</taxon>
        <taxon>Bacteroidota</taxon>
        <taxon>Chitinophagia</taxon>
        <taxon>Chitinophagales</taxon>
        <taxon>Chitinophagaceae</taxon>
        <taxon>Pseudobacter</taxon>
    </lineage>
</organism>
<sequence length="302" mass="34402">MRLAAIDIGSNAARLLISDVFHSDTGKPEFQKINLVRVPLRLGFDVFEKKTISPEKESMILSTIKAYKLLLDAYGVGLHHLKAAATSAMRDAGNGTEILARVKEETGIDIEIITGDTEATLIYENHVAENMDKDHTYLYIDVGGGSTELSFFAEGKLKFRKSFNIGTIRLLKRQVEEKHWDDMKDALRRETRGHMEDIIGIGSGGNINKIFSLSKRKEGKPLTFDMLKDYYKEFSSFSVQERQRLYKLREDRADVIVPALQIYVNIMRWANIKEIYVPKIGLADGLIQHLYEELVRSRQAIF</sequence>
<dbReference type="InterPro" id="IPR043129">
    <property type="entry name" value="ATPase_NBD"/>
</dbReference>
<name>A0A4Q7N4P5_9BACT</name>
<feature type="domain" description="Ppx/GppA phosphatase N-terminal" evidence="1">
    <location>
        <begin position="24"/>
        <end position="289"/>
    </location>
</feature>
<dbReference type="CDD" id="cd24006">
    <property type="entry name" value="ASKHA_NBD_PPX_GppA"/>
    <property type="match status" value="1"/>
</dbReference>
<evidence type="ECO:0000313" key="2">
    <source>
        <dbReference type="EMBL" id="RZS75979.1"/>
    </source>
</evidence>
<keyword evidence="3" id="KW-1185">Reference proteome</keyword>
<evidence type="ECO:0000259" key="1">
    <source>
        <dbReference type="Pfam" id="PF02541"/>
    </source>
</evidence>
<dbReference type="Gene3D" id="3.30.420.40">
    <property type="match status" value="1"/>
</dbReference>
<dbReference type="EMBL" id="SGXA01000001">
    <property type="protein sequence ID" value="RZS75979.1"/>
    <property type="molecule type" value="Genomic_DNA"/>
</dbReference>
<dbReference type="Pfam" id="PF02541">
    <property type="entry name" value="Ppx-GppA"/>
    <property type="match status" value="1"/>
</dbReference>
<evidence type="ECO:0000313" key="3">
    <source>
        <dbReference type="Proteomes" id="UP000293874"/>
    </source>
</evidence>
<dbReference type="Proteomes" id="UP000293874">
    <property type="component" value="Unassembled WGS sequence"/>
</dbReference>
<dbReference type="SUPFAM" id="SSF53067">
    <property type="entry name" value="Actin-like ATPase domain"/>
    <property type="match status" value="2"/>
</dbReference>
<protein>
    <submittedName>
        <fullName evidence="2">Exopolyphosphatase/guanosine-5'-triphosphate, 3'-diphosphate pyrophosphatase</fullName>
    </submittedName>
</protein>
<dbReference type="InterPro" id="IPR003695">
    <property type="entry name" value="Ppx_GppA_N"/>
</dbReference>
<dbReference type="GO" id="GO:0016462">
    <property type="term" value="F:pyrophosphatase activity"/>
    <property type="evidence" value="ECO:0007669"/>
    <property type="project" value="TreeGrafter"/>
</dbReference>
<proteinExistence type="predicted"/>
<dbReference type="OrthoDB" id="9814545at2"/>
<comment type="caution">
    <text evidence="2">The sequence shown here is derived from an EMBL/GenBank/DDBJ whole genome shotgun (WGS) entry which is preliminary data.</text>
</comment>
<dbReference type="AlphaFoldDB" id="A0A4Q7N4P5"/>
<accession>A0A4Q7N4P5</accession>
<dbReference type="RefSeq" id="WP_130540309.1">
    <property type="nucleotide sequence ID" value="NZ_CP042431.1"/>
</dbReference>
<gene>
    <name evidence="2" type="ORF">EV199_1855</name>
</gene>
<dbReference type="InterPro" id="IPR050273">
    <property type="entry name" value="GppA/Ppx_hydrolase"/>
</dbReference>
<dbReference type="PANTHER" id="PTHR30005:SF0">
    <property type="entry name" value="RETROGRADE REGULATION PROTEIN 2"/>
    <property type="match status" value="1"/>
</dbReference>
<dbReference type="Gene3D" id="3.30.420.150">
    <property type="entry name" value="Exopolyphosphatase. Domain 2"/>
    <property type="match status" value="1"/>
</dbReference>
<reference evidence="2 3" key="1">
    <citation type="submission" date="2019-02" db="EMBL/GenBank/DDBJ databases">
        <title>Genomic Encyclopedia of Type Strains, Phase IV (KMG-IV): sequencing the most valuable type-strain genomes for metagenomic binning, comparative biology and taxonomic classification.</title>
        <authorList>
            <person name="Goeker M."/>
        </authorList>
    </citation>
    <scope>NUCLEOTIDE SEQUENCE [LARGE SCALE GENOMIC DNA]</scope>
    <source>
        <strain evidence="2 3">DSM 18116</strain>
    </source>
</reference>
<dbReference type="PANTHER" id="PTHR30005">
    <property type="entry name" value="EXOPOLYPHOSPHATASE"/>
    <property type="match status" value="1"/>
</dbReference>